<organism evidence="6 7">
    <name type="scientific">Usitatibacter rugosus</name>
    <dbReference type="NCBI Taxonomy" id="2732067"/>
    <lineage>
        <taxon>Bacteria</taxon>
        <taxon>Pseudomonadati</taxon>
        <taxon>Pseudomonadota</taxon>
        <taxon>Betaproteobacteria</taxon>
        <taxon>Nitrosomonadales</taxon>
        <taxon>Usitatibacteraceae</taxon>
        <taxon>Usitatibacter</taxon>
    </lineage>
</organism>
<name>A0A6M4GWS9_9PROT</name>
<sequence>MPSLVVLSLLAVSALVTSFISGILGMAGGMILMGILLAMLPLPQAMMLHGITQLSANGWRAWLWRHEVDWRVFRGYVYGALGSTAFFILVQLVVTKPVALVILGFTPFVALALPEKWHLNVERKFHSAACGVICTVLSLTAGVSGPILDVFFVRSKMSRHKVVATKAMTQSFSHLQKILYFGAITVGEGAHIHWGVAAMMIALAMAGTSLSRSVLEKMDDKSFRQWTRWTVMTVGVVYLVSGVVLLLKN</sequence>
<comment type="similarity">
    <text evidence="5">Belongs to the 4-toluene sulfonate uptake permease (TSUP) (TC 2.A.102) family.</text>
</comment>
<evidence type="ECO:0000256" key="2">
    <source>
        <dbReference type="ARBA" id="ARBA00022692"/>
    </source>
</evidence>
<dbReference type="AlphaFoldDB" id="A0A6M4GWS9"/>
<evidence type="ECO:0000256" key="4">
    <source>
        <dbReference type="ARBA" id="ARBA00023136"/>
    </source>
</evidence>
<feature type="transmembrane region" description="Helical" evidence="5">
    <location>
        <begin position="125"/>
        <end position="152"/>
    </location>
</feature>
<dbReference type="GO" id="GO:0005886">
    <property type="term" value="C:plasma membrane"/>
    <property type="evidence" value="ECO:0007669"/>
    <property type="project" value="UniProtKB-SubCell"/>
</dbReference>
<evidence type="ECO:0000256" key="1">
    <source>
        <dbReference type="ARBA" id="ARBA00004141"/>
    </source>
</evidence>
<proteinExistence type="inferred from homology"/>
<evidence type="ECO:0000256" key="3">
    <source>
        <dbReference type="ARBA" id="ARBA00022989"/>
    </source>
</evidence>
<protein>
    <recommendedName>
        <fullName evidence="5">Probable membrane transporter protein</fullName>
    </recommendedName>
</protein>
<feature type="transmembrane region" description="Helical" evidence="5">
    <location>
        <begin position="178"/>
        <end position="206"/>
    </location>
</feature>
<accession>A0A6M4GWS9</accession>
<dbReference type="InterPro" id="IPR002781">
    <property type="entry name" value="TM_pro_TauE-like"/>
</dbReference>
<dbReference type="RefSeq" id="WP_171092587.1">
    <property type="nucleotide sequence ID" value="NZ_CP053069.1"/>
</dbReference>
<evidence type="ECO:0000313" key="7">
    <source>
        <dbReference type="Proteomes" id="UP000501534"/>
    </source>
</evidence>
<dbReference type="Proteomes" id="UP000501534">
    <property type="component" value="Chromosome"/>
</dbReference>
<dbReference type="Pfam" id="PF01925">
    <property type="entry name" value="TauE"/>
    <property type="match status" value="1"/>
</dbReference>
<dbReference type="KEGG" id="uru:DSM104443_02403"/>
<dbReference type="EMBL" id="CP053069">
    <property type="protein sequence ID" value="QJR11328.1"/>
    <property type="molecule type" value="Genomic_DNA"/>
</dbReference>
<comment type="subcellular location">
    <subcellularLocation>
        <location evidence="5">Cell membrane</location>
        <topology evidence="5">Multi-pass membrane protein</topology>
    </subcellularLocation>
    <subcellularLocation>
        <location evidence="1">Membrane</location>
        <topology evidence="1">Multi-pass membrane protein</topology>
    </subcellularLocation>
</comment>
<keyword evidence="7" id="KW-1185">Reference proteome</keyword>
<feature type="transmembrane region" description="Helical" evidence="5">
    <location>
        <begin position="75"/>
        <end position="105"/>
    </location>
</feature>
<feature type="transmembrane region" description="Helical" evidence="5">
    <location>
        <begin position="226"/>
        <end position="247"/>
    </location>
</feature>
<keyword evidence="4 5" id="KW-0472">Membrane</keyword>
<keyword evidence="5" id="KW-1003">Cell membrane</keyword>
<reference evidence="6 7" key="1">
    <citation type="submission" date="2020-04" db="EMBL/GenBank/DDBJ databases">
        <title>Usitatibacter rugosus gen. nov., sp. nov. and Usitatibacter palustris sp. nov., novel members of Usitatibacteraceae fam. nov. within the order Nitrosomonadales isolated from soil.</title>
        <authorList>
            <person name="Huber K.J."/>
            <person name="Neumann-Schaal M."/>
            <person name="Geppert A."/>
            <person name="Luckner M."/>
            <person name="Wanner G."/>
            <person name="Overmann J."/>
        </authorList>
    </citation>
    <scope>NUCLEOTIDE SEQUENCE [LARGE SCALE GENOMIC DNA]</scope>
    <source>
        <strain evidence="6 7">0125_3</strain>
    </source>
</reference>
<keyword evidence="3 5" id="KW-1133">Transmembrane helix</keyword>
<feature type="transmembrane region" description="Helical" evidence="5">
    <location>
        <begin position="24"/>
        <end position="42"/>
    </location>
</feature>
<evidence type="ECO:0000256" key="5">
    <source>
        <dbReference type="RuleBase" id="RU363041"/>
    </source>
</evidence>
<evidence type="ECO:0000313" key="6">
    <source>
        <dbReference type="EMBL" id="QJR11328.1"/>
    </source>
</evidence>
<keyword evidence="2 5" id="KW-0812">Transmembrane</keyword>
<gene>
    <name evidence="6" type="ORF">DSM104443_02403</name>
</gene>